<comment type="caution">
    <text evidence="3">The sequence shown here is derived from an EMBL/GenBank/DDBJ whole genome shotgun (WGS) entry which is preliminary data.</text>
</comment>
<evidence type="ECO:0000259" key="2">
    <source>
        <dbReference type="PROSITE" id="PS50011"/>
    </source>
</evidence>
<dbReference type="Gene3D" id="1.10.510.10">
    <property type="entry name" value="Transferase(Phosphotransferase) domain 1"/>
    <property type="match status" value="1"/>
</dbReference>
<gene>
    <name evidence="3" type="ORF">RRF57_012940</name>
</gene>
<evidence type="ECO:0000313" key="3">
    <source>
        <dbReference type="EMBL" id="KAK5637228.1"/>
    </source>
</evidence>
<dbReference type="PANTHER" id="PTHR24359">
    <property type="entry name" value="SERINE/THREONINE-PROTEIN KINASE SBK1"/>
    <property type="match status" value="1"/>
</dbReference>
<keyword evidence="1" id="KW-0732">Signal</keyword>
<evidence type="ECO:0000256" key="1">
    <source>
        <dbReference type="SAM" id="SignalP"/>
    </source>
</evidence>
<name>A0AAN7UXG6_9PEZI</name>
<sequence>MVWILFASRASCLHSVSGQLQLILRPQHYILYTEGDTKSTKDPGIFYVGCYLCKSTKPLESMGHSDGGHDAESIQKFVQDIEARQRPRALYSTGSYPSNLESKEGIPSQHDSDVVSRVADYGFEAWARNSEITKPSHDSNYFIGLENLDEKEAKTPEYGLQDTLEEAMHPQFNNDTQTYLPLGQLEAICRRDVVHRELSHTFGATCCDIDRYTDYVCGRQDNPGRDKSTSRKIFAILVLLGQLQRINDFWKAGIEDRHLPFRREYTGGTLTLFKRSVLNRQESEPALFFDSWKNFERRKFYETQWRLLSPYFGRASDDTVALYELDEQCIMPWVNIGEEKRGSFMPSERNGGFSKVTKIFIHPDHHAFPSEVFAIKQLDDSGDIPFQQEFKNLKRVETRTHLLTVYAAYRRGKQYSFIFPWADGGSLDELWAKNPLVLKEKMCGGTHEDSDAGRTQRFITWLAGQFCGLTGRCGLGFLHDTQDLTPPQQNLVVPEETEKKFGIHGDIKPGNILYFEQEEAKGGSGLGLFKISDFGLTGFHSTLTKSQAGPPGPHSPTYRAPEFREYAAYLSRKYDIWSLGCVMLQFLTWLISGPDGLKQFDDARVKDMDQTDLQIADDKFFIITQNGGAAHKPSVQDHIINLQSKVTKDKYLYGCLALIKDKMLELDNKIRANCEEVHRALASSYERCRMEDDYADSILPELQEIRCSHLLLRAPQFLIFLLTASGLAQNPKFLMIQLHPIKSLIYLRP</sequence>
<evidence type="ECO:0000313" key="4">
    <source>
        <dbReference type="Proteomes" id="UP001305414"/>
    </source>
</evidence>
<dbReference type="GO" id="GO:0005524">
    <property type="term" value="F:ATP binding"/>
    <property type="evidence" value="ECO:0007669"/>
    <property type="project" value="InterPro"/>
</dbReference>
<dbReference type="PANTHER" id="PTHR24359:SF1">
    <property type="entry name" value="INHIBITOR OF NUCLEAR FACTOR KAPPA-B KINASE EPSILON SUBUNIT HOMOLOG 1-RELATED"/>
    <property type="match status" value="1"/>
</dbReference>
<proteinExistence type="predicted"/>
<dbReference type="Proteomes" id="UP001305414">
    <property type="component" value="Unassembled WGS sequence"/>
</dbReference>
<dbReference type="GO" id="GO:0004674">
    <property type="term" value="F:protein serine/threonine kinase activity"/>
    <property type="evidence" value="ECO:0007669"/>
    <property type="project" value="TreeGrafter"/>
</dbReference>
<dbReference type="AlphaFoldDB" id="A0AAN7UXG6"/>
<dbReference type="SMART" id="SM00220">
    <property type="entry name" value="S_TKc"/>
    <property type="match status" value="1"/>
</dbReference>
<feature type="signal peptide" evidence="1">
    <location>
        <begin position="1"/>
        <end position="18"/>
    </location>
</feature>
<accession>A0AAN7UXG6</accession>
<organism evidence="3 4">
    <name type="scientific">Xylaria bambusicola</name>
    <dbReference type="NCBI Taxonomy" id="326684"/>
    <lineage>
        <taxon>Eukaryota</taxon>
        <taxon>Fungi</taxon>
        <taxon>Dikarya</taxon>
        <taxon>Ascomycota</taxon>
        <taxon>Pezizomycotina</taxon>
        <taxon>Sordariomycetes</taxon>
        <taxon>Xylariomycetidae</taxon>
        <taxon>Xylariales</taxon>
        <taxon>Xylariaceae</taxon>
        <taxon>Xylaria</taxon>
    </lineage>
</organism>
<dbReference type="PROSITE" id="PS50011">
    <property type="entry name" value="PROTEIN_KINASE_DOM"/>
    <property type="match status" value="1"/>
</dbReference>
<dbReference type="InterPro" id="IPR000719">
    <property type="entry name" value="Prot_kinase_dom"/>
</dbReference>
<feature type="chain" id="PRO_5043021001" description="Protein kinase domain-containing protein" evidence="1">
    <location>
        <begin position="19"/>
        <end position="749"/>
    </location>
</feature>
<protein>
    <recommendedName>
        <fullName evidence="2">Protein kinase domain-containing protein</fullName>
    </recommendedName>
</protein>
<dbReference type="SUPFAM" id="SSF56112">
    <property type="entry name" value="Protein kinase-like (PK-like)"/>
    <property type="match status" value="1"/>
</dbReference>
<dbReference type="InterPro" id="IPR011009">
    <property type="entry name" value="Kinase-like_dom_sf"/>
</dbReference>
<keyword evidence="4" id="KW-1185">Reference proteome</keyword>
<reference evidence="3 4" key="1">
    <citation type="submission" date="2023-10" db="EMBL/GenBank/DDBJ databases">
        <title>Draft genome sequence of Xylaria bambusicola isolate GMP-LS, the root and basal stem rot pathogen of sugarcane in Indonesia.</title>
        <authorList>
            <person name="Selvaraj P."/>
            <person name="Muralishankar V."/>
            <person name="Muruganantham S."/>
            <person name="Sp S."/>
            <person name="Haryani S."/>
            <person name="Lau K.J.X."/>
            <person name="Naqvi N.I."/>
        </authorList>
    </citation>
    <scope>NUCLEOTIDE SEQUENCE [LARGE SCALE GENOMIC DNA]</scope>
    <source>
        <strain evidence="3">GMP-LS</strain>
    </source>
</reference>
<dbReference type="EMBL" id="JAWHQM010000098">
    <property type="protein sequence ID" value="KAK5637228.1"/>
    <property type="molecule type" value="Genomic_DNA"/>
</dbReference>
<feature type="domain" description="Protein kinase" evidence="2">
    <location>
        <begin position="342"/>
        <end position="681"/>
    </location>
</feature>
<dbReference type="Pfam" id="PF00069">
    <property type="entry name" value="Pkinase"/>
    <property type="match status" value="1"/>
</dbReference>